<evidence type="ECO:0000256" key="1">
    <source>
        <dbReference type="SAM" id="MobiDB-lite"/>
    </source>
</evidence>
<dbReference type="GeneID" id="37027793"/>
<gene>
    <name evidence="2" type="ORF">BDZ90DRAFT_231727</name>
</gene>
<sequence length="139" mass="14556">MSPSIEASYSIMIPQGCSPPTSASTGGTLPPQASMSAPLKLSLSQTPGIPHSSRETESEFLGALADGIDELKAKLMVDMSAWKDSVGQYEDAEAKRDVNGGGEASAAPVKKAIQGGHVGDDGQDEDEDEEDDEEEDDEE</sequence>
<keyword evidence="3" id="KW-1185">Reference proteome</keyword>
<dbReference type="AlphaFoldDB" id="A0A316URN8"/>
<dbReference type="Proteomes" id="UP000245884">
    <property type="component" value="Unassembled WGS sequence"/>
</dbReference>
<proteinExistence type="predicted"/>
<organism evidence="2 3">
    <name type="scientific">Jaminaea rosea</name>
    <dbReference type="NCBI Taxonomy" id="1569628"/>
    <lineage>
        <taxon>Eukaryota</taxon>
        <taxon>Fungi</taxon>
        <taxon>Dikarya</taxon>
        <taxon>Basidiomycota</taxon>
        <taxon>Ustilaginomycotina</taxon>
        <taxon>Exobasidiomycetes</taxon>
        <taxon>Microstromatales</taxon>
        <taxon>Microstromatales incertae sedis</taxon>
        <taxon>Jaminaea</taxon>
    </lineage>
</organism>
<dbReference type="RefSeq" id="XP_025362559.1">
    <property type="nucleotide sequence ID" value="XM_025505970.1"/>
</dbReference>
<name>A0A316URN8_9BASI</name>
<feature type="region of interest" description="Disordered" evidence="1">
    <location>
        <begin position="88"/>
        <end position="139"/>
    </location>
</feature>
<evidence type="ECO:0000313" key="3">
    <source>
        <dbReference type="Proteomes" id="UP000245884"/>
    </source>
</evidence>
<evidence type="ECO:0000313" key="2">
    <source>
        <dbReference type="EMBL" id="PWN27947.1"/>
    </source>
</evidence>
<feature type="compositionally biased region" description="Polar residues" evidence="1">
    <location>
        <begin position="18"/>
        <end position="35"/>
    </location>
</feature>
<protein>
    <submittedName>
        <fullName evidence="2">Uncharacterized protein</fullName>
    </submittedName>
</protein>
<accession>A0A316URN8</accession>
<feature type="compositionally biased region" description="Acidic residues" evidence="1">
    <location>
        <begin position="121"/>
        <end position="139"/>
    </location>
</feature>
<reference evidence="2 3" key="1">
    <citation type="journal article" date="2018" name="Mol. Biol. Evol.">
        <title>Broad Genomic Sampling Reveals a Smut Pathogenic Ancestry of the Fungal Clade Ustilaginomycotina.</title>
        <authorList>
            <person name="Kijpornyongpan T."/>
            <person name="Mondo S.J."/>
            <person name="Barry K."/>
            <person name="Sandor L."/>
            <person name="Lee J."/>
            <person name="Lipzen A."/>
            <person name="Pangilinan J."/>
            <person name="LaButti K."/>
            <person name="Hainaut M."/>
            <person name="Henrissat B."/>
            <person name="Grigoriev I.V."/>
            <person name="Spatafora J.W."/>
            <person name="Aime M.C."/>
        </authorList>
    </citation>
    <scope>NUCLEOTIDE SEQUENCE [LARGE SCALE GENOMIC DNA]</scope>
    <source>
        <strain evidence="2 3">MCA 5214</strain>
    </source>
</reference>
<feature type="region of interest" description="Disordered" evidence="1">
    <location>
        <begin position="1"/>
        <end position="57"/>
    </location>
</feature>
<dbReference type="EMBL" id="KZ819666">
    <property type="protein sequence ID" value="PWN27947.1"/>
    <property type="molecule type" value="Genomic_DNA"/>
</dbReference>